<evidence type="ECO:0000259" key="7">
    <source>
        <dbReference type="PROSITE" id="PS50888"/>
    </source>
</evidence>
<organism evidence="8 9">
    <name type="scientific">Prunus armeniaca</name>
    <name type="common">Apricot</name>
    <name type="synonym">Armeniaca vulgaris</name>
    <dbReference type="NCBI Taxonomy" id="36596"/>
    <lineage>
        <taxon>Eukaryota</taxon>
        <taxon>Viridiplantae</taxon>
        <taxon>Streptophyta</taxon>
        <taxon>Embryophyta</taxon>
        <taxon>Tracheophyta</taxon>
        <taxon>Spermatophyta</taxon>
        <taxon>Magnoliopsida</taxon>
        <taxon>eudicotyledons</taxon>
        <taxon>Gunneridae</taxon>
        <taxon>Pentapetalae</taxon>
        <taxon>rosids</taxon>
        <taxon>fabids</taxon>
        <taxon>Rosales</taxon>
        <taxon>Rosaceae</taxon>
        <taxon>Amygdaloideae</taxon>
        <taxon>Amygdaleae</taxon>
        <taxon>Prunus</taxon>
    </lineage>
</organism>
<dbReference type="PANTHER" id="PTHR45855:SF12">
    <property type="entry name" value="TRANSCRIPTION FACTOR PIF7-LIKE ISOFORM X1"/>
    <property type="match status" value="1"/>
</dbReference>
<evidence type="ECO:0000256" key="5">
    <source>
        <dbReference type="ARBA" id="ARBA00023242"/>
    </source>
</evidence>
<feature type="region of interest" description="Disordered" evidence="6">
    <location>
        <begin position="200"/>
        <end position="318"/>
    </location>
</feature>
<accession>A0A6J5UYS0</accession>
<keyword evidence="2" id="KW-0805">Transcription regulation</keyword>
<gene>
    <name evidence="8" type="ORF">CURHAP_LOCUS34065</name>
</gene>
<evidence type="ECO:0000313" key="9">
    <source>
        <dbReference type="Proteomes" id="UP000507222"/>
    </source>
</evidence>
<evidence type="ECO:0000256" key="6">
    <source>
        <dbReference type="SAM" id="MobiDB-lite"/>
    </source>
</evidence>
<name>A0A6J5UYS0_PRUAR</name>
<dbReference type="EMBL" id="CAEKDK010000005">
    <property type="protein sequence ID" value="CAB4281081.1"/>
    <property type="molecule type" value="Genomic_DNA"/>
</dbReference>
<comment type="subcellular location">
    <subcellularLocation>
        <location evidence="1">Nucleus</location>
    </subcellularLocation>
</comment>
<feature type="compositionally biased region" description="Basic and acidic residues" evidence="6">
    <location>
        <begin position="307"/>
        <end position="317"/>
    </location>
</feature>
<keyword evidence="3" id="KW-0238">DNA-binding</keyword>
<dbReference type="GO" id="GO:0005634">
    <property type="term" value="C:nucleus"/>
    <property type="evidence" value="ECO:0007669"/>
    <property type="project" value="UniProtKB-SubCell"/>
</dbReference>
<dbReference type="AlphaFoldDB" id="A0A6J5UYS0"/>
<evidence type="ECO:0000256" key="4">
    <source>
        <dbReference type="ARBA" id="ARBA00023163"/>
    </source>
</evidence>
<feature type="compositionally biased region" description="Polar residues" evidence="6">
    <location>
        <begin position="90"/>
        <end position="101"/>
    </location>
</feature>
<evidence type="ECO:0000256" key="1">
    <source>
        <dbReference type="ARBA" id="ARBA00004123"/>
    </source>
</evidence>
<dbReference type="InterPro" id="IPR031066">
    <property type="entry name" value="bHLH_ALC-like_plant"/>
</dbReference>
<evidence type="ECO:0000256" key="3">
    <source>
        <dbReference type="ARBA" id="ARBA00023125"/>
    </source>
</evidence>
<feature type="domain" description="BHLH" evidence="7">
    <location>
        <begin position="300"/>
        <end position="349"/>
    </location>
</feature>
<reference evidence="8 9" key="1">
    <citation type="submission" date="2020-05" db="EMBL/GenBank/DDBJ databases">
        <authorList>
            <person name="Campoy J."/>
            <person name="Schneeberger K."/>
            <person name="Spophaly S."/>
        </authorList>
    </citation>
    <scope>NUCLEOTIDE SEQUENCE [LARGE SCALE GENOMIC DNA]</scope>
    <source>
        <strain evidence="8">PruArmRojPasFocal</strain>
    </source>
</reference>
<dbReference type="InterPro" id="IPR047265">
    <property type="entry name" value="PIF1-like_bHLH"/>
</dbReference>
<sequence length="526" mass="57674">MTLFPTATSSSSTPPLSDTCGCLEGHHDVQIAHLPGPSLGERETVEPKHIRFLSGFFWLPHVLCKISITTNAPSRQEQVEGEERNRSSHVHMQQNHPNTSHHVPLSNYDVRELKLENGQLAMHGLGGLLPTSQAKHTWGRAGDTLESVVHQATHHKREPNLIHNGQTPANISSMVASSGRTWTDEGGQVPLAEGWMRKHTRSDSDYHGNNFSGSTTSIHEEHADPSTCASPSPSPSAKLCRDNEKTMTTWASFESLPSLKSTKSPDEDSASHGGLENQDDGQETTKDGESGRSRSTRPKRAAAVHNQSERKRRDRINQKMKALQRLVPNASKTDKASMLDEVIKYLEQLQAQVQMMSSVRNMPHMNMNMNMMMPLGMQQQQHLHQMSFLAHMGMGGNVGPLGLGMGMGIGIIDMSNNMARMAAHAHHQSIRLPIPHPTPVVAAAPTFIPPFMVPPLMPRHPPSQAKPDPACTNASDSLPDPYGALLAQQSMNMDLFNRMAALYHQQVNHTTAATSSPSQSNHVQGN</sequence>
<dbReference type="GO" id="GO:0003677">
    <property type="term" value="F:DNA binding"/>
    <property type="evidence" value="ECO:0007669"/>
    <property type="project" value="UniProtKB-KW"/>
</dbReference>
<feature type="region of interest" description="Disordered" evidence="6">
    <location>
        <begin position="458"/>
        <end position="477"/>
    </location>
</feature>
<keyword evidence="4" id="KW-0804">Transcription</keyword>
<dbReference type="Proteomes" id="UP000507222">
    <property type="component" value="Unassembled WGS sequence"/>
</dbReference>
<dbReference type="GO" id="GO:0046983">
    <property type="term" value="F:protein dimerization activity"/>
    <property type="evidence" value="ECO:0007669"/>
    <property type="project" value="InterPro"/>
</dbReference>
<evidence type="ECO:0000313" key="8">
    <source>
        <dbReference type="EMBL" id="CAB4281081.1"/>
    </source>
</evidence>
<dbReference type="PROSITE" id="PS50888">
    <property type="entry name" value="BHLH"/>
    <property type="match status" value="1"/>
</dbReference>
<proteinExistence type="predicted"/>
<feature type="compositionally biased region" description="Basic and acidic residues" evidence="6">
    <location>
        <begin position="77"/>
        <end position="86"/>
    </location>
</feature>
<dbReference type="InterPro" id="IPR011598">
    <property type="entry name" value="bHLH_dom"/>
</dbReference>
<dbReference type="InterPro" id="IPR036638">
    <property type="entry name" value="HLH_DNA-bd_sf"/>
</dbReference>
<keyword evidence="5" id="KW-0539">Nucleus</keyword>
<feature type="region of interest" description="Disordered" evidence="6">
    <location>
        <begin position="73"/>
        <end position="104"/>
    </location>
</feature>
<protein>
    <recommendedName>
        <fullName evidence="7">BHLH domain-containing protein</fullName>
    </recommendedName>
</protein>
<feature type="compositionally biased region" description="Basic and acidic residues" evidence="6">
    <location>
        <begin position="283"/>
        <end position="292"/>
    </location>
</feature>
<evidence type="ECO:0000256" key="2">
    <source>
        <dbReference type="ARBA" id="ARBA00023015"/>
    </source>
</evidence>
<dbReference type="Pfam" id="PF00010">
    <property type="entry name" value="HLH"/>
    <property type="match status" value="1"/>
</dbReference>
<dbReference type="CDD" id="cd11445">
    <property type="entry name" value="bHLH_AtPIF_like"/>
    <property type="match status" value="1"/>
</dbReference>
<dbReference type="SMART" id="SM00353">
    <property type="entry name" value="HLH"/>
    <property type="match status" value="1"/>
</dbReference>
<feature type="compositionally biased region" description="Polar residues" evidence="6">
    <location>
        <begin position="207"/>
        <end position="217"/>
    </location>
</feature>
<dbReference type="SUPFAM" id="SSF47459">
    <property type="entry name" value="HLH, helix-loop-helix DNA-binding domain"/>
    <property type="match status" value="1"/>
</dbReference>
<dbReference type="Gene3D" id="4.10.280.10">
    <property type="entry name" value="Helix-loop-helix DNA-binding domain"/>
    <property type="match status" value="1"/>
</dbReference>
<dbReference type="PANTHER" id="PTHR45855">
    <property type="entry name" value="TRANSCRIPTION FACTOR PIF1-RELATED"/>
    <property type="match status" value="1"/>
</dbReference>